<evidence type="ECO:0000313" key="2">
    <source>
        <dbReference type="Proteomes" id="UP001165124"/>
    </source>
</evidence>
<evidence type="ECO:0008006" key="3">
    <source>
        <dbReference type="Google" id="ProtNLM"/>
    </source>
</evidence>
<protein>
    <recommendedName>
        <fullName evidence="3">YbjN domain-containing protein</fullName>
    </recommendedName>
</protein>
<dbReference type="Proteomes" id="UP001165124">
    <property type="component" value="Unassembled WGS sequence"/>
</dbReference>
<comment type="caution">
    <text evidence="1">The sequence shown here is derived from an EMBL/GenBank/DDBJ whole genome shotgun (WGS) entry which is preliminary data.</text>
</comment>
<sequence length="133" mass="15418">MDKNELRDYWMNLLQKEGFRPEVDDDGDIVFKFEGGWYYIFPGEDDMYFHLIYPNFWPIESEEERARALLAANEATRETKVAKVFLAGNGENVWATAELFCGDPSAVEPVLNRCLRAIGAAVHMFREKMRSDN</sequence>
<reference evidence="1" key="1">
    <citation type="submission" date="2023-02" db="EMBL/GenBank/DDBJ databases">
        <title>Actinomadura rubrobrunea NBRC 14622.</title>
        <authorList>
            <person name="Ichikawa N."/>
            <person name="Sato H."/>
            <person name="Tonouchi N."/>
        </authorList>
    </citation>
    <scope>NUCLEOTIDE SEQUENCE</scope>
    <source>
        <strain evidence="1">NBRC 14622</strain>
    </source>
</reference>
<dbReference type="AlphaFoldDB" id="A0A9W6PW65"/>
<keyword evidence="2" id="KW-1185">Reference proteome</keyword>
<dbReference type="EMBL" id="BSRZ01000004">
    <property type="protein sequence ID" value="GLW64028.1"/>
    <property type="molecule type" value="Genomic_DNA"/>
</dbReference>
<proteinExistence type="predicted"/>
<accession>A0A9W6PW65</accession>
<name>A0A9W6PW65_9ACTN</name>
<organism evidence="1 2">
    <name type="scientific">Actinomadura rubrobrunea</name>
    <dbReference type="NCBI Taxonomy" id="115335"/>
    <lineage>
        <taxon>Bacteria</taxon>
        <taxon>Bacillati</taxon>
        <taxon>Actinomycetota</taxon>
        <taxon>Actinomycetes</taxon>
        <taxon>Streptosporangiales</taxon>
        <taxon>Thermomonosporaceae</taxon>
        <taxon>Actinomadura</taxon>
    </lineage>
</organism>
<evidence type="ECO:0000313" key="1">
    <source>
        <dbReference type="EMBL" id="GLW64028.1"/>
    </source>
</evidence>
<gene>
    <name evidence="1" type="ORF">Arub01_22720</name>
</gene>